<dbReference type="EMBL" id="KV944260">
    <property type="protein sequence ID" value="PIO26162.1"/>
    <property type="molecule type" value="Genomic_DNA"/>
</dbReference>
<dbReference type="AlphaFoldDB" id="A0A2G9RE28"/>
<feature type="non-terminal residue" evidence="2">
    <location>
        <position position="145"/>
    </location>
</feature>
<dbReference type="InterPro" id="IPR002035">
    <property type="entry name" value="VWF_A"/>
</dbReference>
<gene>
    <name evidence="2" type="ORF">AB205_0093450</name>
</gene>
<organism evidence="2 3">
    <name type="scientific">Aquarana catesbeiana</name>
    <name type="common">American bullfrog</name>
    <name type="synonym">Rana catesbeiana</name>
    <dbReference type="NCBI Taxonomy" id="8400"/>
    <lineage>
        <taxon>Eukaryota</taxon>
        <taxon>Metazoa</taxon>
        <taxon>Chordata</taxon>
        <taxon>Craniata</taxon>
        <taxon>Vertebrata</taxon>
        <taxon>Euteleostomi</taxon>
        <taxon>Amphibia</taxon>
        <taxon>Batrachia</taxon>
        <taxon>Anura</taxon>
        <taxon>Neobatrachia</taxon>
        <taxon>Ranoidea</taxon>
        <taxon>Ranidae</taxon>
        <taxon>Aquarana</taxon>
    </lineage>
</organism>
<dbReference type="PRINTS" id="PR00453">
    <property type="entry name" value="VWFADOMAIN"/>
</dbReference>
<reference evidence="3" key="1">
    <citation type="journal article" date="2017" name="Nat. Commun.">
        <title>The North American bullfrog draft genome provides insight into hormonal regulation of long noncoding RNA.</title>
        <authorList>
            <person name="Hammond S.A."/>
            <person name="Warren R.L."/>
            <person name="Vandervalk B.P."/>
            <person name="Kucuk E."/>
            <person name="Khan H."/>
            <person name="Gibb E.A."/>
            <person name="Pandoh P."/>
            <person name="Kirk H."/>
            <person name="Zhao Y."/>
            <person name="Jones M."/>
            <person name="Mungall A.J."/>
            <person name="Coope R."/>
            <person name="Pleasance S."/>
            <person name="Moore R.A."/>
            <person name="Holt R.A."/>
            <person name="Round J.M."/>
            <person name="Ohora S."/>
            <person name="Walle B.V."/>
            <person name="Veldhoen N."/>
            <person name="Helbing C.C."/>
            <person name="Birol I."/>
        </authorList>
    </citation>
    <scope>NUCLEOTIDE SEQUENCE [LARGE SCALE GENOMIC DNA]</scope>
</reference>
<dbReference type="PROSITE" id="PS50234">
    <property type="entry name" value="VWFA"/>
    <property type="match status" value="1"/>
</dbReference>
<proteinExistence type="predicted"/>
<evidence type="ECO:0000259" key="1">
    <source>
        <dbReference type="PROSITE" id="PS50234"/>
    </source>
</evidence>
<evidence type="ECO:0000313" key="2">
    <source>
        <dbReference type="EMBL" id="PIO26162.1"/>
    </source>
</evidence>
<dbReference type="InterPro" id="IPR036465">
    <property type="entry name" value="vWFA_dom_sf"/>
</dbReference>
<dbReference type="Gene3D" id="3.40.50.410">
    <property type="entry name" value="von Willebrand factor, type A domain"/>
    <property type="match status" value="1"/>
</dbReference>
<dbReference type="Pfam" id="PF00092">
    <property type="entry name" value="VWA"/>
    <property type="match status" value="1"/>
</dbReference>
<accession>A0A2G9RE28</accession>
<name>A0A2G9RE28_AQUCT</name>
<dbReference type="PANTHER" id="PTHR24020">
    <property type="entry name" value="COLLAGEN ALPHA"/>
    <property type="match status" value="1"/>
</dbReference>
<dbReference type="PANTHER" id="PTHR24020:SF23">
    <property type="entry name" value="VITRIN"/>
    <property type="match status" value="1"/>
</dbReference>
<feature type="domain" description="VWFA" evidence="1">
    <location>
        <begin position="64"/>
        <end position="145"/>
    </location>
</feature>
<dbReference type="OrthoDB" id="441660at2759"/>
<protein>
    <recommendedName>
        <fullName evidence="1">VWFA domain-containing protein</fullName>
    </recommendedName>
</protein>
<evidence type="ECO:0000313" key="3">
    <source>
        <dbReference type="Proteomes" id="UP000228934"/>
    </source>
</evidence>
<keyword evidence="3" id="KW-1185">Reference proteome</keyword>
<dbReference type="InterPro" id="IPR050525">
    <property type="entry name" value="ECM_Assembly_Org"/>
</dbReference>
<dbReference type="Proteomes" id="UP000228934">
    <property type="component" value="Unassembled WGS sequence"/>
</dbReference>
<sequence length="145" mass="16901">MEHTHGRIFRQKALVEFFWWNFQSCVRGIRCKGFNIVCHKFYSFLYRMLYFNVVSFNVVDCKIDLVFLIDGSWSIGKRRFRIQKLFLSQMADALDVGISGPLMGIVQYGDDPSTEFSLRSYFNSKDLRNAIEKIPQKGGYSNVGK</sequence>
<dbReference type="SUPFAM" id="SSF53300">
    <property type="entry name" value="vWA-like"/>
    <property type="match status" value="1"/>
</dbReference>
<dbReference type="GO" id="GO:0030198">
    <property type="term" value="P:extracellular matrix organization"/>
    <property type="evidence" value="ECO:0007669"/>
    <property type="project" value="TreeGrafter"/>
</dbReference>
<dbReference type="GO" id="GO:0010811">
    <property type="term" value="P:positive regulation of cell-substrate adhesion"/>
    <property type="evidence" value="ECO:0007669"/>
    <property type="project" value="TreeGrafter"/>
</dbReference>